<comment type="similarity">
    <text evidence="1">Belongs to the peptidase S66 family.</text>
</comment>
<dbReference type="GO" id="GO:0004180">
    <property type="term" value="F:carboxypeptidase activity"/>
    <property type="evidence" value="ECO:0007669"/>
    <property type="project" value="UniProtKB-KW"/>
</dbReference>
<dbReference type="Proteomes" id="UP000308705">
    <property type="component" value="Unassembled WGS sequence"/>
</dbReference>
<dbReference type="Pfam" id="PF17676">
    <property type="entry name" value="Peptidase_S66C"/>
    <property type="match status" value="1"/>
</dbReference>
<sequence length="344" mass="37809">MLYPRKLKQGDRVAVVSPSGGLPEVFPIPFDHGLRRLRDEFGLVTVETPTTRRMGATPEERAADITAAFADPSVQAIVAAIGGDDQITVIPHLDDEVIRRNPKPFFGYSDNTNLLAHLWRLGIVSYHGGSVMVQFGRGGAMHPITKASLRAAFFTSGPFELTESPEYGDVEQDWEDPEFVNGAPLMSECGGWIWHNADRVVEGATWGGNLEILHWMLAADRDIAAPEAYAGMVLIVETSEEMPSATEVFRMLRNLGERGILGRFAAVVCGRAKAWSFENGNGPEEKARYAREQREAILRALAVYAPEALVVFDVDFGHTDPQVVIPYGGLMRVDGPARKITVVY</sequence>
<dbReference type="SUPFAM" id="SSF141986">
    <property type="entry name" value="LD-carboxypeptidase A C-terminal domain-like"/>
    <property type="match status" value="1"/>
</dbReference>
<dbReference type="AlphaFoldDB" id="A0A4U3MLC1"/>
<dbReference type="InterPro" id="IPR029062">
    <property type="entry name" value="Class_I_gatase-like"/>
</dbReference>
<feature type="domain" description="LD-carboxypeptidase C-terminal" evidence="4">
    <location>
        <begin position="202"/>
        <end position="332"/>
    </location>
</feature>
<evidence type="ECO:0000256" key="2">
    <source>
        <dbReference type="ARBA" id="ARBA00022801"/>
    </source>
</evidence>
<accession>A0A4U3MLC1</accession>
<comment type="caution">
    <text evidence="5">The sequence shown here is derived from an EMBL/GenBank/DDBJ whole genome shotgun (WGS) entry which is preliminary data.</text>
</comment>
<dbReference type="InterPro" id="IPR040921">
    <property type="entry name" value="Peptidase_S66C"/>
</dbReference>
<organism evidence="5 6">
    <name type="scientific">Herbidospora galbida</name>
    <dbReference type="NCBI Taxonomy" id="2575442"/>
    <lineage>
        <taxon>Bacteria</taxon>
        <taxon>Bacillati</taxon>
        <taxon>Actinomycetota</taxon>
        <taxon>Actinomycetes</taxon>
        <taxon>Streptosporangiales</taxon>
        <taxon>Streptosporangiaceae</taxon>
        <taxon>Herbidospora</taxon>
    </lineage>
</organism>
<reference evidence="5 6" key="1">
    <citation type="submission" date="2019-04" db="EMBL/GenBank/DDBJ databases">
        <title>Herbidospora sp. NEAU-GS14.nov., a novel actinomycete isolated from soil.</title>
        <authorList>
            <person name="Han L."/>
        </authorList>
    </citation>
    <scope>NUCLEOTIDE SEQUENCE [LARGE SCALE GENOMIC DNA]</scope>
    <source>
        <strain evidence="5 6">NEAU-GS14</strain>
    </source>
</reference>
<gene>
    <name evidence="5" type="ORF">FDA94_05175</name>
</gene>
<keyword evidence="5" id="KW-0645">Protease</keyword>
<dbReference type="CDD" id="cd07062">
    <property type="entry name" value="Peptidase_S66_mccF_like"/>
    <property type="match status" value="1"/>
</dbReference>
<dbReference type="OrthoDB" id="9807329at2"/>
<evidence type="ECO:0000259" key="4">
    <source>
        <dbReference type="Pfam" id="PF17676"/>
    </source>
</evidence>
<protein>
    <submittedName>
        <fullName evidence="5">LD-carboxypeptidase</fullName>
    </submittedName>
</protein>
<dbReference type="Gene3D" id="3.50.30.60">
    <property type="entry name" value="LD-carboxypeptidase A C-terminal domain-like"/>
    <property type="match status" value="1"/>
</dbReference>
<dbReference type="InterPro" id="IPR003507">
    <property type="entry name" value="S66_fam"/>
</dbReference>
<feature type="domain" description="LD-carboxypeptidase N-terminal" evidence="3">
    <location>
        <begin position="13"/>
        <end position="128"/>
    </location>
</feature>
<keyword evidence="6" id="KW-1185">Reference proteome</keyword>
<proteinExistence type="inferred from homology"/>
<dbReference type="InterPro" id="IPR027478">
    <property type="entry name" value="LdcA_N"/>
</dbReference>
<name>A0A4U3MLC1_9ACTN</name>
<dbReference type="SUPFAM" id="SSF52317">
    <property type="entry name" value="Class I glutamine amidotransferase-like"/>
    <property type="match status" value="1"/>
</dbReference>
<dbReference type="RefSeq" id="WP_137245871.1">
    <property type="nucleotide sequence ID" value="NZ_SZQA01000003.1"/>
</dbReference>
<dbReference type="Pfam" id="PF02016">
    <property type="entry name" value="Peptidase_S66"/>
    <property type="match status" value="1"/>
</dbReference>
<evidence type="ECO:0000259" key="3">
    <source>
        <dbReference type="Pfam" id="PF02016"/>
    </source>
</evidence>
<evidence type="ECO:0000313" key="6">
    <source>
        <dbReference type="Proteomes" id="UP000308705"/>
    </source>
</evidence>
<dbReference type="PANTHER" id="PTHR30237">
    <property type="entry name" value="MURAMOYLTETRAPEPTIDE CARBOXYPEPTIDASE"/>
    <property type="match status" value="1"/>
</dbReference>
<keyword evidence="5" id="KW-0121">Carboxypeptidase</keyword>
<dbReference type="PANTHER" id="PTHR30237:SF4">
    <property type="entry name" value="LD-CARBOXYPEPTIDASE C-TERMINAL DOMAIN-CONTAINING PROTEIN"/>
    <property type="match status" value="1"/>
</dbReference>
<dbReference type="EMBL" id="SZQA01000003">
    <property type="protein sequence ID" value="TKK90398.1"/>
    <property type="molecule type" value="Genomic_DNA"/>
</dbReference>
<dbReference type="InterPro" id="IPR040449">
    <property type="entry name" value="Peptidase_S66_N"/>
</dbReference>
<dbReference type="PIRSF" id="PIRSF028757">
    <property type="entry name" value="LD-carboxypeptidase"/>
    <property type="match status" value="1"/>
</dbReference>
<keyword evidence="2" id="KW-0378">Hydrolase</keyword>
<dbReference type="InterPro" id="IPR027461">
    <property type="entry name" value="Carboxypeptidase_A_C_sf"/>
</dbReference>
<evidence type="ECO:0000313" key="5">
    <source>
        <dbReference type="EMBL" id="TKK90398.1"/>
    </source>
</evidence>
<dbReference type="Gene3D" id="3.40.50.10740">
    <property type="entry name" value="Class I glutamine amidotransferase-like"/>
    <property type="match status" value="1"/>
</dbReference>
<evidence type="ECO:0000256" key="1">
    <source>
        <dbReference type="ARBA" id="ARBA00010233"/>
    </source>
</evidence>